<dbReference type="GO" id="GO:0006782">
    <property type="term" value="P:protoporphyrinogen IX biosynthetic process"/>
    <property type="evidence" value="ECO:0007669"/>
    <property type="project" value="UniProtKB-UniPathway"/>
</dbReference>
<evidence type="ECO:0000256" key="1">
    <source>
        <dbReference type="ARBA" id="ARBA00004694"/>
    </source>
</evidence>
<accession>A0A2Z2H7D5</accession>
<keyword evidence="6" id="KW-0456">Lyase</keyword>
<keyword evidence="7" id="KW-0627">Porphyrin biosynthesis</keyword>
<evidence type="ECO:0000256" key="4">
    <source>
        <dbReference type="ARBA" id="ARBA00020771"/>
    </source>
</evidence>
<sequence>MRFARWRKKTLTANDPEALALRGLAIDNSATCWLSLDIEPRFAAQQGVIDESAVVRETLGSMRRAGADLIMTCFAPQLLKEGLSAPLAERV</sequence>
<keyword evidence="11" id="KW-1185">Reference proteome</keyword>
<organism evidence="10 11">
    <name type="scientific">Kushneria konosiri</name>
    <dbReference type="NCBI Taxonomy" id="698828"/>
    <lineage>
        <taxon>Bacteria</taxon>
        <taxon>Pseudomonadati</taxon>
        <taxon>Pseudomonadota</taxon>
        <taxon>Gammaproteobacteria</taxon>
        <taxon>Oceanospirillales</taxon>
        <taxon>Halomonadaceae</taxon>
        <taxon>Kushneria</taxon>
    </lineage>
</organism>
<comment type="catalytic activity">
    <reaction evidence="9">
        <text>2 5-aminolevulinate = porphobilinogen + 2 H2O + H(+)</text>
        <dbReference type="Rhea" id="RHEA:24064"/>
        <dbReference type="ChEBI" id="CHEBI:15377"/>
        <dbReference type="ChEBI" id="CHEBI:15378"/>
        <dbReference type="ChEBI" id="CHEBI:58126"/>
        <dbReference type="ChEBI" id="CHEBI:356416"/>
        <dbReference type="EC" id="4.2.1.24"/>
    </reaction>
</comment>
<dbReference type="EMBL" id="CP021323">
    <property type="protein sequence ID" value="ARS52796.1"/>
    <property type="molecule type" value="Genomic_DNA"/>
</dbReference>
<reference evidence="10 11" key="1">
    <citation type="journal article" date="2017" name="Int. J. Syst. Evol. Microbiol.">
        <title>Kushneria konosiri sp. nov., isolated from the Korean salt-fermented seafood Daemi-jeot.</title>
        <authorList>
            <person name="Yun J.H."/>
            <person name="Park S.K."/>
            <person name="Lee J.Y."/>
            <person name="Jung M.J."/>
            <person name="Bae J.W."/>
        </authorList>
    </citation>
    <scope>NUCLEOTIDE SEQUENCE [LARGE SCALE GENOMIC DNA]</scope>
    <source>
        <strain evidence="10 11">X49</strain>
    </source>
</reference>
<dbReference type="AlphaFoldDB" id="A0A2Z2H7D5"/>
<evidence type="ECO:0000256" key="2">
    <source>
        <dbReference type="ARBA" id="ARBA00008055"/>
    </source>
</evidence>
<dbReference type="UniPathway" id="UPA00251">
    <property type="reaction ID" value="UER00318"/>
</dbReference>
<gene>
    <name evidence="10" type="ORF">B9G99_07815</name>
</gene>
<dbReference type="Pfam" id="PF00490">
    <property type="entry name" value="ALAD"/>
    <property type="match status" value="1"/>
</dbReference>
<evidence type="ECO:0000313" key="10">
    <source>
        <dbReference type="EMBL" id="ARS52796.1"/>
    </source>
</evidence>
<evidence type="ECO:0000256" key="8">
    <source>
        <dbReference type="ARBA" id="ARBA00032837"/>
    </source>
</evidence>
<dbReference type="InterPro" id="IPR001731">
    <property type="entry name" value="ALAD"/>
</dbReference>
<dbReference type="SUPFAM" id="SSF51569">
    <property type="entry name" value="Aldolase"/>
    <property type="match status" value="1"/>
</dbReference>
<dbReference type="Proteomes" id="UP000250025">
    <property type="component" value="Chromosome"/>
</dbReference>
<evidence type="ECO:0000256" key="5">
    <source>
        <dbReference type="ARBA" id="ARBA00023133"/>
    </source>
</evidence>
<keyword evidence="5" id="KW-0350">Heme biosynthesis</keyword>
<dbReference type="EC" id="4.2.1.24" evidence="3"/>
<comment type="pathway">
    <text evidence="1">Porphyrin-containing compound metabolism; protoporphyrin-IX biosynthesis; coproporphyrinogen-III from 5-aminolevulinate: step 1/4.</text>
</comment>
<dbReference type="GO" id="GO:0046872">
    <property type="term" value="F:metal ion binding"/>
    <property type="evidence" value="ECO:0007669"/>
    <property type="project" value="InterPro"/>
</dbReference>
<name>A0A2Z2H7D5_9GAMM</name>
<proteinExistence type="inferred from homology"/>
<dbReference type="GO" id="GO:0004655">
    <property type="term" value="F:porphobilinogen synthase activity"/>
    <property type="evidence" value="ECO:0007669"/>
    <property type="project" value="UniProtKB-EC"/>
</dbReference>
<dbReference type="KEGG" id="kus:B9G99_07815"/>
<evidence type="ECO:0000313" key="11">
    <source>
        <dbReference type="Proteomes" id="UP000250025"/>
    </source>
</evidence>
<evidence type="ECO:0000256" key="9">
    <source>
        <dbReference type="ARBA" id="ARBA00047651"/>
    </source>
</evidence>
<comment type="similarity">
    <text evidence="2">Belongs to the ALAD family.</text>
</comment>
<evidence type="ECO:0000256" key="6">
    <source>
        <dbReference type="ARBA" id="ARBA00023239"/>
    </source>
</evidence>
<dbReference type="InterPro" id="IPR013785">
    <property type="entry name" value="Aldolase_TIM"/>
</dbReference>
<evidence type="ECO:0000256" key="7">
    <source>
        <dbReference type="ARBA" id="ARBA00023244"/>
    </source>
</evidence>
<dbReference type="RefSeq" id="WP_086621549.1">
    <property type="nucleotide sequence ID" value="NZ_CP021323.1"/>
</dbReference>
<dbReference type="Gene3D" id="3.20.20.70">
    <property type="entry name" value="Aldolase class I"/>
    <property type="match status" value="1"/>
</dbReference>
<evidence type="ECO:0000256" key="3">
    <source>
        <dbReference type="ARBA" id="ARBA00012053"/>
    </source>
</evidence>
<protein>
    <recommendedName>
        <fullName evidence="4">Delta-aminolevulinic acid dehydratase</fullName>
        <ecNumber evidence="3">4.2.1.24</ecNumber>
    </recommendedName>
    <alternativeName>
        <fullName evidence="8">Porphobilinogen synthase</fullName>
    </alternativeName>
</protein>